<dbReference type="PANTHER" id="PTHR23248:SF40">
    <property type="entry name" value="PHOSPHOLIPID SCRAMBLASE"/>
    <property type="match status" value="1"/>
</dbReference>
<dbReference type="PANTHER" id="PTHR23248">
    <property type="entry name" value="PHOSPHOLIPID SCRAMBLASE-RELATED"/>
    <property type="match status" value="1"/>
</dbReference>
<dbReference type="GO" id="GO:0017128">
    <property type="term" value="F:phospholipid scramblase activity"/>
    <property type="evidence" value="ECO:0007669"/>
    <property type="project" value="InterPro"/>
</dbReference>
<keyword evidence="2" id="KW-0449">Lipoprotein</keyword>
<evidence type="ECO:0000256" key="3">
    <source>
        <dbReference type="SAM" id="MobiDB-lite"/>
    </source>
</evidence>
<sequence length="276" mass="31239">MEAPIPGQANNPEQRVVTEQPKSLRNSTQDNRAISNPALEQLANSDKIVVQQLAGITEACCFCCDYEDENEFEIYDNFGAVILKAVEHSNCLTRQCCEQLRGFSMDIRDRQGNEIVRVVRPFRCNNIFCCPCFNQNMHIEYPKGNVIGSIEQRISLYPKYNVCDSKGDAIYTIEGPSACKRSCRRCCCSFWMKCCCCSRDIEFNILEDGEKVGVIAKRLAGPAEREARANSSERDRFGVDFPDEASLDMKIILTSVCFLIDYLYFEFDGVVDEVLG</sequence>
<evidence type="ECO:0000256" key="2">
    <source>
        <dbReference type="RuleBase" id="RU363116"/>
    </source>
</evidence>
<dbReference type="AlphaFoldDB" id="A0A553PF71"/>
<dbReference type="GO" id="GO:0005886">
    <property type="term" value="C:plasma membrane"/>
    <property type="evidence" value="ECO:0007669"/>
    <property type="project" value="TreeGrafter"/>
</dbReference>
<organism evidence="4 5">
    <name type="scientific">Tigriopus californicus</name>
    <name type="common">Marine copepod</name>
    <dbReference type="NCBI Taxonomy" id="6832"/>
    <lineage>
        <taxon>Eukaryota</taxon>
        <taxon>Metazoa</taxon>
        <taxon>Ecdysozoa</taxon>
        <taxon>Arthropoda</taxon>
        <taxon>Crustacea</taxon>
        <taxon>Multicrustacea</taxon>
        <taxon>Hexanauplia</taxon>
        <taxon>Copepoda</taxon>
        <taxon>Harpacticoida</taxon>
        <taxon>Harpacticidae</taxon>
        <taxon>Tigriopus</taxon>
    </lineage>
</organism>
<comment type="caution">
    <text evidence="4">The sequence shown here is derived from an EMBL/GenBank/DDBJ whole genome shotgun (WGS) entry which is preliminary data.</text>
</comment>
<evidence type="ECO:0000313" key="5">
    <source>
        <dbReference type="Proteomes" id="UP000318571"/>
    </source>
</evidence>
<dbReference type="Proteomes" id="UP000318571">
    <property type="component" value="Chromosome 5"/>
</dbReference>
<evidence type="ECO:0000256" key="1">
    <source>
        <dbReference type="ARBA" id="ARBA00005350"/>
    </source>
</evidence>
<name>A0A553PF71_TIGCA</name>
<dbReference type="InterPro" id="IPR005552">
    <property type="entry name" value="Scramblase"/>
</dbReference>
<comment type="cofactor">
    <cofactor evidence="2">
        <name>Ca(2+)</name>
        <dbReference type="ChEBI" id="CHEBI:29108"/>
    </cofactor>
</comment>
<dbReference type="OMA" id="PLACACY"/>
<gene>
    <name evidence="4" type="ORF">TCAL_12028</name>
</gene>
<keyword evidence="5" id="KW-1185">Reference proteome</keyword>
<keyword evidence="2" id="KW-0564">Palmitate</keyword>
<comment type="similarity">
    <text evidence="1 2">Belongs to the phospholipid scramblase family.</text>
</comment>
<feature type="compositionally biased region" description="Polar residues" evidence="3">
    <location>
        <begin position="20"/>
        <end position="30"/>
    </location>
</feature>
<feature type="region of interest" description="Disordered" evidence="3">
    <location>
        <begin position="1"/>
        <end position="30"/>
    </location>
</feature>
<proteinExistence type="inferred from homology"/>
<accession>A0A553PF71</accession>
<dbReference type="Pfam" id="PF03803">
    <property type="entry name" value="Scramblase"/>
    <property type="match status" value="1"/>
</dbReference>
<keyword evidence="2" id="KW-0106">Calcium</keyword>
<reference evidence="4 5" key="1">
    <citation type="journal article" date="2018" name="Nat. Ecol. Evol.">
        <title>Genomic signatures of mitonuclear coevolution across populations of Tigriopus californicus.</title>
        <authorList>
            <person name="Barreto F.S."/>
            <person name="Watson E.T."/>
            <person name="Lima T.G."/>
            <person name="Willett C.S."/>
            <person name="Edmands S."/>
            <person name="Li W."/>
            <person name="Burton R.S."/>
        </authorList>
    </citation>
    <scope>NUCLEOTIDE SEQUENCE [LARGE SCALE GENOMIC DNA]</scope>
    <source>
        <strain evidence="4 5">San Diego</strain>
    </source>
</reference>
<evidence type="ECO:0000313" key="4">
    <source>
        <dbReference type="EMBL" id="TRY76316.1"/>
    </source>
</evidence>
<comment type="function">
    <text evidence="2">May mediate accelerated ATP-independent bidirectional transbilayer migration of phospholipids upon binding calcium ions that results in a loss of phospholipid asymmetry in the plasma membrane.</text>
</comment>
<protein>
    <recommendedName>
        <fullName evidence="2">Phospholipid scramblase</fullName>
    </recommendedName>
</protein>
<dbReference type="EMBL" id="VCGU01000004">
    <property type="protein sequence ID" value="TRY76316.1"/>
    <property type="molecule type" value="Genomic_DNA"/>
</dbReference>